<evidence type="ECO:0000313" key="3">
    <source>
        <dbReference type="Proteomes" id="UP000823935"/>
    </source>
</evidence>
<feature type="transmembrane region" description="Helical" evidence="1">
    <location>
        <begin position="112"/>
        <end position="130"/>
    </location>
</feature>
<feature type="transmembrane region" description="Helical" evidence="1">
    <location>
        <begin position="203"/>
        <end position="225"/>
    </location>
</feature>
<sequence>MKQFLTISQKAFKRMAYYKAQNLLSIFTALLGILMMQFFWRALYGENSVIHDTSVRQMLLYSSMSWFLNLFNHEEMQNEILSDVKEGNFICKLLYPVNYLFYMFSKSCGCHLWSFFFKGIPMLLFILLFVNPGLNLSAGSILLFAVSAILGNLILCALIMLLSLMSFTWIETSGLFMLKDIMVTIFSGLIVPTWFYPQILQRIVNVLPFQYMLQVPLAILCGRIAPDRAGSYIGMQAVWLLAMLLLLGLVWKKIAQKAESLGG</sequence>
<keyword evidence="1" id="KW-1133">Transmembrane helix</keyword>
<dbReference type="PANTHER" id="PTHR36832">
    <property type="entry name" value="SLR1174 PROTEIN-RELATED"/>
    <property type="match status" value="1"/>
</dbReference>
<accession>A0A9D1EUF7</accession>
<proteinExistence type="predicted"/>
<name>A0A9D1EUF7_9FIRM</name>
<feature type="transmembrane region" description="Helical" evidence="1">
    <location>
        <begin position="21"/>
        <end position="40"/>
    </location>
</feature>
<protein>
    <submittedName>
        <fullName evidence="2">ABC-2 family transporter protein</fullName>
    </submittedName>
</protein>
<comment type="caution">
    <text evidence="2">The sequence shown here is derived from an EMBL/GenBank/DDBJ whole genome shotgun (WGS) entry which is preliminary data.</text>
</comment>
<keyword evidence="1" id="KW-0472">Membrane</keyword>
<reference evidence="2" key="2">
    <citation type="journal article" date="2021" name="PeerJ">
        <title>Extensive microbial diversity within the chicken gut microbiome revealed by metagenomics and culture.</title>
        <authorList>
            <person name="Gilroy R."/>
            <person name="Ravi A."/>
            <person name="Getino M."/>
            <person name="Pursley I."/>
            <person name="Horton D.L."/>
            <person name="Alikhan N.F."/>
            <person name="Baker D."/>
            <person name="Gharbi K."/>
            <person name="Hall N."/>
            <person name="Watson M."/>
            <person name="Adriaenssens E.M."/>
            <person name="Foster-Nyarko E."/>
            <person name="Jarju S."/>
            <person name="Secka A."/>
            <person name="Antonio M."/>
            <person name="Oren A."/>
            <person name="Chaudhuri R.R."/>
            <person name="La Ragione R."/>
            <person name="Hildebrand F."/>
            <person name="Pallen M.J."/>
        </authorList>
    </citation>
    <scope>NUCLEOTIDE SEQUENCE</scope>
    <source>
        <strain evidence="2">CHK190-19873</strain>
    </source>
</reference>
<reference evidence="2" key="1">
    <citation type="submission" date="2020-10" db="EMBL/GenBank/DDBJ databases">
        <authorList>
            <person name="Gilroy R."/>
        </authorList>
    </citation>
    <scope>NUCLEOTIDE SEQUENCE</scope>
    <source>
        <strain evidence="2">CHK190-19873</strain>
    </source>
</reference>
<evidence type="ECO:0000256" key="1">
    <source>
        <dbReference type="SAM" id="Phobius"/>
    </source>
</evidence>
<dbReference type="InterPro" id="IPR010390">
    <property type="entry name" value="ABC-2_transporter-like"/>
</dbReference>
<organism evidence="2 3">
    <name type="scientific">Candidatus Limivivens intestinipullorum</name>
    <dbReference type="NCBI Taxonomy" id="2840858"/>
    <lineage>
        <taxon>Bacteria</taxon>
        <taxon>Bacillati</taxon>
        <taxon>Bacillota</taxon>
        <taxon>Clostridia</taxon>
        <taxon>Lachnospirales</taxon>
        <taxon>Lachnospiraceae</taxon>
        <taxon>Lachnospiraceae incertae sedis</taxon>
        <taxon>Candidatus Limivivens</taxon>
    </lineage>
</organism>
<feature type="transmembrane region" description="Helical" evidence="1">
    <location>
        <begin position="231"/>
        <end position="251"/>
    </location>
</feature>
<dbReference type="Pfam" id="PF06182">
    <property type="entry name" value="ABC2_membrane_6"/>
    <property type="match status" value="1"/>
</dbReference>
<evidence type="ECO:0000313" key="2">
    <source>
        <dbReference type="EMBL" id="HIS32175.1"/>
    </source>
</evidence>
<gene>
    <name evidence="2" type="ORF">IAB44_11635</name>
</gene>
<feature type="transmembrane region" description="Helical" evidence="1">
    <location>
        <begin position="142"/>
        <end position="170"/>
    </location>
</feature>
<dbReference type="EMBL" id="DVIQ01000073">
    <property type="protein sequence ID" value="HIS32175.1"/>
    <property type="molecule type" value="Genomic_DNA"/>
</dbReference>
<dbReference type="AlphaFoldDB" id="A0A9D1EUF7"/>
<keyword evidence="1" id="KW-0812">Transmembrane</keyword>
<dbReference type="Proteomes" id="UP000823935">
    <property type="component" value="Unassembled WGS sequence"/>
</dbReference>
<dbReference type="PANTHER" id="PTHR36832:SF1">
    <property type="entry name" value="SLR1174 PROTEIN"/>
    <property type="match status" value="1"/>
</dbReference>
<feature type="transmembrane region" description="Helical" evidence="1">
    <location>
        <begin position="176"/>
        <end position="196"/>
    </location>
</feature>